<proteinExistence type="predicted"/>
<reference evidence="1" key="2">
    <citation type="journal article" date="2015" name="Data Brief">
        <title>Shoot transcriptome of the giant reed, Arundo donax.</title>
        <authorList>
            <person name="Barrero R.A."/>
            <person name="Guerrero F.D."/>
            <person name="Moolhuijzen P."/>
            <person name="Goolsby J.A."/>
            <person name="Tidwell J."/>
            <person name="Bellgard S.E."/>
            <person name="Bellgard M.I."/>
        </authorList>
    </citation>
    <scope>NUCLEOTIDE SEQUENCE</scope>
    <source>
        <tissue evidence="1">Shoot tissue taken approximately 20 cm above the soil surface</tissue>
    </source>
</reference>
<dbReference type="EMBL" id="GBRH01190526">
    <property type="protein sequence ID" value="JAE07370.1"/>
    <property type="molecule type" value="Transcribed_RNA"/>
</dbReference>
<reference evidence="1" key="1">
    <citation type="submission" date="2014-09" db="EMBL/GenBank/DDBJ databases">
        <authorList>
            <person name="Magalhaes I.L.F."/>
            <person name="Oliveira U."/>
            <person name="Santos F.R."/>
            <person name="Vidigal T.H.D.A."/>
            <person name="Brescovit A.D."/>
            <person name="Santos A.J."/>
        </authorList>
    </citation>
    <scope>NUCLEOTIDE SEQUENCE</scope>
    <source>
        <tissue evidence="1">Shoot tissue taken approximately 20 cm above the soil surface</tissue>
    </source>
</reference>
<accession>A0A0A9F2U4</accession>
<name>A0A0A9F2U4_ARUDO</name>
<sequence>MGHVCCDKWCCPCTLFNLDGLTSSTA</sequence>
<organism evidence="1">
    <name type="scientific">Arundo donax</name>
    <name type="common">Giant reed</name>
    <name type="synonym">Donax arundinaceus</name>
    <dbReference type="NCBI Taxonomy" id="35708"/>
    <lineage>
        <taxon>Eukaryota</taxon>
        <taxon>Viridiplantae</taxon>
        <taxon>Streptophyta</taxon>
        <taxon>Embryophyta</taxon>
        <taxon>Tracheophyta</taxon>
        <taxon>Spermatophyta</taxon>
        <taxon>Magnoliopsida</taxon>
        <taxon>Liliopsida</taxon>
        <taxon>Poales</taxon>
        <taxon>Poaceae</taxon>
        <taxon>PACMAD clade</taxon>
        <taxon>Arundinoideae</taxon>
        <taxon>Arundineae</taxon>
        <taxon>Arundo</taxon>
    </lineage>
</organism>
<protein>
    <submittedName>
        <fullName evidence="1">Uncharacterized protein</fullName>
    </submittedName>
</protein>
<dbReference type="AlphaFoldDB" id="A0A0A9F2U4"/>
<evidence type="ECO:0000313" key="1">
    <source>
        <dbReference type="EMBL" id="JAE07370.1"/>
    </source>
</evidence>